<feature type="region of interest" description="Disordered" evidence="1">
    <location>
        <begin position="459"/>
        <end position="633"/>
    </location>
</feature>
<reference evidence="2" key="1">
    <citation type="submission" date="2021-11" db="EMBL/GenBank/DDBJ databases">
        <title>Purpureocillium_takamizusanense_genome.</title>
        <authorList>
            <person name="Nguyen N.-H."/>
        </authorList>
    </citation>
    <scope>NUCLEOTIDE SEQUENCE</scope>
    <source>
        <strain evidence="2">PT3</strain>
    </source>
</reference>
<dbReference type="EMBL" id="CP086354">
    <property type="protein sequence ID" value="UNI14822.1"/>
    <property type="molecule type" value="Genomic_DNA"/>
</dbReference>
<evidence type="ECO:0000313" key="3">
    <source>
        <dbReference type="Proteomes" id="UP000829364"/>
    </source>
</evidence>
<name>A0A9Q8V7I0_9HYPO</name>
<feature type="compositionally biased region" description="Basic and acidic residues" evidence="1">
    <location>
        <begin position="472"/>
        <end position="481"/>
    </location>
</feature>
<dbReference type="Proteomes" id="UP000829364">
    <property type="component" value="Chromosome 1"/>
</dbReference>
<dbReference type="KEGG" id="ptkz:JDV02_001414"/>
<dbReference type="OrthoDB" id="5419928at2759"/>
<organism evidence="2 3">
    <name type="scientific">Purpureocillium takamizusanense</name>
    <dbReference type="NCBI Taxonomy" id="2060973"/>
    <lineage>
        <taxon>Eukaryota</taxon>
        <taxon>Fungi</taxon>
        <taxon>Dikarya</taxon>
        <taxon>Ascomycota</taxon>
        <taxon>Pezizomycotina</taxon>
        <taxon>Sordariomycetes</taxon>
        <taxon>Hypocreomycetidae</taxon>
        <taxon>Hypocreales</taxon>
        <taxon>Ophiocordycipitaceae</taxon>
        <taxon>Purpureocillium</taxon>
    </lineage>
</organism>
<protein>
    <submittedName>
        <fullName evidence="2">Uncharacterized protein</fullName>
    </submittedName>
</protein>
<evidence type="ECO:0000313" key="2">
    <source>
        <dbReference type="EMBL" id="UNI14822.1"/>
    </source>
</evidence>
<dbReference type="RefSeq" id="XP_047838303.1">
    <property type="nucleotide sequence ID" value="XM_047982340.1"/>
</dbReference>
<evidence type="ECO:0000256" key="1">
    <source>
        <dbReference type="SAM" id="MobiDB-lite"/>
    </source>
</evidence>
<feature type="compositionally biased region" description="Polar residues" evidence="1">
    <location>
        <begin position="566"/>
        <end position="578"/>
    </location>
</feature>
<accession>A0A9Q8V7I0</accession>
<dbReference type="GeneID" id="72063377"/>
<feature type="compositionally biased region" description="Polar residues" evidence="1">
    <location>
        <begin position="495"/>
        <end position="520"/>
    </location>
</feature>
<dbReference type="AlphaFoldDB" id="A0A9Q8V7I0"/>
<gene>
    <name evidence="2" type="ORF">JDV02_001414</name>
</gene>
<keyword evidence="3" id="KW-1185">Reference proteome</keyword>
<proteinExistence type="predicted"/>
<sequence>MPDLETTKATLSVTDIAALNDAELAQFMQKHRSHNGDFDLPVDGWDKLSKLGRNRLAERLKAQERILSQNPAGNSRALDLDRLDARLRQVSDGDNIVPQVLRMQTPPYSEEDELRDRIDDETDAYNDLVRDGGRPLYPISLIDLVSQNPEKHHDMLRPFWAYPRDTQPSWSVFRRQLKRWRDFRKWQVDNRGLEDEDGGFPAFVEMMKRIYTKCAYEDGLAKIEADPSWLKSEWLDDQRIRRWQRHHQRERGCNGFSDYVDAVKRRLTRHGFTRPFELQEDPKQQDKLTTWIEYLCFEYWWLDRYTDSIERLQPDHDKRWQELVDKEIPKPHETKDFIRTTPSSMQRQKEDDRVWEAKVAAEAEASRVYFLTQKDPRRLSIPEERRKRMLHAATKKLVAAKKLYESTKRRNDLVTDFIRATFDYVNAEKDAAGHATLTQWVLEQVSLVEAELIQAKITEAGPDTKNKKRKRAQDEDRPEKRSSKKRKPGHGEISRLSQSSRTGLANLGEASQSPPRTMSGKNCMARDEAPGAQRRQADSTRLVRSMDASPAPTRGLRRSARIAARLNNSQPTLATTLSGDLPPKLRPKTRRSTKNSYGSRGPEASAASKIENRKRGSRVQAGRVSKRLGASGR</sequence>